<dbReference type="OrthoDB" id="1164149at2759"/>
<feature type="domain" description="FAS1" evidence="4">
    <location>
        <begin position="66"/>
        <end position="157"/>
    </location>
</feature>
<keyword evidence="2" id="KW-0654">Proteoglycan</keyword>
<dbReference type="Proteomes" id="UP000187203">
    <property type="component" value="Unassembled WGS sequence"/>
</dbReference>
<evidence type="ECO:0000256" key="3">
    <source>
        <dbReference type="SAM" id="SignalP"/>
    </source>
</evidence>
<dbReference type="InterPro" id="IPR036378">
    <property type="entry name" value="FAS1_dom_sf"/>
</dbReference>
<comment type="caution">
    <text evidence="5">The sequence shown here is derived from an EMBL/GenBank/DDBJ whole genome shotgun (WGS) entry which is preliminary data.</text>
</comment>
<evidence type="ECO:0000256" key="2">
    <source>
        <dbReference type="ARBA" id="ARBA00022974"/>
    </source>
</evidence>
<keyword evidence="6" id="KW-1185">Reference proteome</keyword>
<feature type="chain" id="PRO_5011961019" description="FAS1 domain-containing protein" evidence="3">
    <location>
        <begin position="30"/>
        <end position="209"/>
    </location>
</feature>
<feature type="signal peptide" evidence="3">
    <location>
        <begin position="1"/>
        <end position="29"/>
    </location>
</feature>
<protein>
    <recommendedName>
        <fullName evidence="4">FAS1 domain-containing protein</fullName>
    </recommendedName>
</protein>
<organism evidence="5 6">
    <name type="scientific">Corchorus olitorius</name>
    <dbReference type="NCBI Taxonomy" id="93759"/>
    <lineage>
        <taxon>Eukaryota</taxon>
        <taxon>Viridiplantae</taxon>
        <taxon>Streptophyta</taxon>
        <taxon>Embryophyta</taxon>
        <taxon>Tracheophyta</taxon>
        <taxon>Spermatophyta</taxon>
        <taxon>Magnoliopsida</taxon>
        <taxon>eudicotyledons</taxon>
        <taxon>Gunneridae</taxon>
        <taxon>Pentapetalae</taxon>
        <taxon>rosids</taxon>
        <taxon>malvids</taxon>
        <taxon>Malvales</taxon>
        <taxon>Malvaceae</taxon>
        <taxon>Grewioideae</taxon>
        <taxon>Apeibeae</taxon>
        <taxon>Corchorus</taxon>
    </lineage>
</organism>
<dbReference type="PANTHER" id="PTHR33985">
    <property type="entry name" value="OS02G0491300 PROTEIN-RELATED"/>
    <property type="match status" value="1"/>
</dbReference>
<dbReference type="InterPro" id="IPR052806">
    <property type="entry name" value="Fasciclin-like_AGP"/>
</dbReference>
<dbReference type="SMART" id="SM00554">
    <property type="entry name" value="FAS1"/>
    <property type="match status" value="1"/>
</dbReference>
<keyword evidence="2" id="KW-0325">Glycoprotein</keyword>
<dbReference type="EMBL" id="AWUE01014463">
    <property type="protein sequence ID" value="OMP03619.1"/>
    <property type="molecule type" value="Genomic_DNA"/>
</dbReference>
<sequence length="209" mass="22527">MAIPFSETLPSAVLLLLAALFALTPTAESCCSDAMATSLLSSGFTRFLYTLHAHNLTAAASSSRLTYLAPPDTTLMNHNLDYESLRSHISTDGALTYQSLLALSPNTTLSTLRRRTSLVVGTDGEKVSFNEVLVSVPNLYVDGSCVVHGVDGPLVPISSPPIDDSPIMATRKFRVVPKRQTLQISTYSRFIRRATAPNVTKKDAKPGFP</sequence>
<name>A0A1R3K996_9ROSI</name>
<comment type="similarity">
    <text evidence="1">Belongs to the fasciclin-like AGP family.</text>
</comment>
<dbReference type="SUPFAM" id="SSF82153">
    <property type="entry name" value="FAS1 domain"/>
    <property type="match status" value="1"/>
</dbReference>
<accession>A0A1R3K996</accession>
<reference evidence="6" key="1">
    <citation type="submission" date="2013-09" db="EMBL/GenBank/DDBJ databases">
        <title>Corchorus olitorius genome sequencing.</title>
        <authorList>
            <person name="Alam M."/>
            <person name="Haque M.S."/>
            <person name="Islam M.S."/>
            <person name="Emdad E.M."/>
            <person name="Islam M.M."/>
            <person name="Ahmed B."/>
            <person name="Halim A."/>
            <person name="Hossen Q.M.M."/>
            <person name="Hossain M.Z."/>
            <person name="Ahmed R."/>
            <person name="Khan M.M."/>
            <person name="Islam R."/>
            <person name="Rashid M.M."/>
            <person name="Khan S.A."/>
            <person name="Rahman M.S."/>
            <person name="Alam M."/>
            <person name="Yahiya A.S."/>
            <person name="Khan M.S."/>
            <person name="Azam M.S."/>
            <person name="Haque T."/>
            <person name="Lashkar M.Z.H."/>
            <person name="Akhand A.I."/>
            <person name="Morshed G."/>
            <person name="Roy S."/>
            <person name="Uddin K.S."/>
            <person name="Rabeya T."/>
            <person name="Hossain A.S."/>
            <person name="Chowdhury A."/>
            <person name="Snigdha A.R."/>
            <person name="Mortoza M.S."/>
            <person name="Matin S.A."/>
            <person name="Hoque S.M.E."/>
            <person name="Islam M.K."/>
            <person name="Roy D.K."/>
            <person name="Haider R."/>
            <person name="Moosa M.M."/>
            <person name="Elias S.M."/>
            <person name="Hasan A.M."/>
            <person name="Jahan S."/>
            <person name="Shafiuddin M."/>
            <person name="Mahmood N."/>
            <person name="Shommy N.S."/>
        </authorList>
    </citation>
    <scope>NUCLEOTIDE SEQUENCE [LARGE SCALE GENOMIC DNA]</scope>
    <source>
        <strain evidence="6">cv. O-4</strain>
    </source>
</reference>
<evidence type="ECO:0000256" key="1">
    <source>
        <dbReference type="ARBA" id="ARBA00007843"/>
    </source>
</evidence>
<keyword evidence="3" id="KW-0732">Signal</keyword>
<evidence type="ECO:0000313" key="6">
    <source>
        <dbReference type="Proteomes" id="UP000187203"/>
    </source>
</evidence>
<dbReference type="PANTHER" id="PTHR33985:SF15">
    <property type="entry name" value="FASCICLIN-LIKE ARABINOGALACTAN PROTEIN 19"/>
    <property type="match status" value="1"/>
</dbReference>
<evidence type="ECO:0000259" key="4">
    <source>
        <dbReference type="SMART" id="SM00554"/>
    </source>
</evidence>
<dbReference type="AlphaFoldDB" id="A0A1R3K996"/>
<gene>
    <name evidence="5" type="ORF">COLO4_10315</name>
</gene>
<dbReference type="Gene3D" id="2.30.180.10">
    <property type="entry name" value="FAS1 domain"/>
    <property type="match status" value="1"/>
</dbReference>
<proteinExistence type="inferred from homology"/>
<dbReference type="InterPro" id="IPR000782">
    <property type="entry name" value="FAS1_domain"/>
</dbReference>
<evidence type="ECO:0000313" key="5">
    <source>
        <dbReference type="EMBL" id="OMP03619.1"/>
    </source>
</evidence>